<dbReference type="Gene3D" id="1.10.30.10">
    <property type="entry name" value="High mobility group box domain"/>
    <property type="match status" value="1"/>
</dbReference>
<dbReference type="PANTHER" id="PTHR45789">
    <property type="entry name" value="FI18025P1"/>
    <property type="match status" value="1"/>
</dbReference>
<name>A0A8H8CG28_PSICU</name>
<dbReference type="InterPro" id="IPR036910">
    <property type="entry name" value="HMG_box_dom_sf"/>
</dbReference>
<dbReference type="PROSITE" id="PS50118">
    <property type="entry name" value="HMG_BOX_2"/>
    <property type="match status" value="1"/>
</dbReference>
<dbReference type="Pfam" id="PF00505">
    <property type="entry name" value="HMG_box"/>
    <property type="match status" value="1"/>
</dbReference>
<organism evidence="6">
    <name type="scientific">Psilocybe cubensis</name>
    <name type="common">Psychedelic mushroom</name>
    <name type="synonym">Stropharia cubensis</name>
    <dbReference type="NCBI Taxonomy" id="181762"/>
    <lineage>
        <taxon>Eukaryota</taxon>
        <taxon>Fungi</taxon>
        <taxon>Dikarya</taxon>
        <taxon>Basidiomycota</taxon>
        <taxon>Agaricomycotina</taxon>
        <taxon>Agaricomycetes</taxon>
        <taxon>Agaricomycetidae</taxon>
        <taxon>Agaricales</taxon>
        <taxon>Agaricineae</taxon>
        <taxon>Strophariaceae</taxon>
        <taxon>Psilocybe</taxon>
    </lineage>
</organism>
<feature type="compositionally biased region" description="Basic residues" evidence="4">
    <location>
        <begin position="45"/>
        <end position="56"/>
    </location>
</feature>
<gene>
    <name evidence="6" type="ORF">JR316_010762</name>
</gene>
<feature type="DNA-binding region" description="HMG box" evidence="3">
    <location>
        <begin position="59"/>
        <end position="128"/>
    </location>
</feature>
<dbReference type="SMART" id="SM00398">
    <property type="entry name" value="HMG"/>
    <property type="match status" value="1"/>
</dbReference>
<dbReference type="InterPro" id="IPR009071">
    <property type="entry name" value="HMG_box_dom"/>
</dbReference>
<dbReference type="OrthoDB" id="6247875at2759"/>
<feature type="domain" description="HMG box" evidence="5">
    <location>
        <begin position="59"/>
        <end position="128"/>
    </location>
</feature>
<evidence type="ECO:0000256" key="3">
    <source>
        <dbReference type="PROSITE-ProRule" id="PRU00267"/>
    </source>
</evidence>
<dbReference type="GO" id="GO:0005634">
    <property type="term" value="C:nucleus"/>
    <property type="evidence" value="ECO:0007669"/>
    <property type="project" value="UniProtKB-UniRule"/>
</dbReference>
<sequence>MENWSHDGPHATLAGSQIKQVSRKGFKPASDFVLPDPTYPTRPDAKKKSHARKRPPGHIPRPRNAFILFRCDFVRQKRIPESVENDHRNISRIIGRIWNQMSEEQQKPWQKMAAQEKINHHKIYPDYRFTSGSTKKNPKRGGDSPRKGKRKAPPKELEEVSNLMQRAESCPPGAPLVPQAIIENNEPAYGDPLVTRDDLSRRPSCVKLYRSAPYDFNSDGQAVGYFEDLSHQHYYAQAMAAGSAIPVANKQEGTGMSDGNALFCGPRLDAVQYAIPDSTTPPEWEASTPPSDLDSFHQDDYSRPPNNSVNFNQSHFLPASEALFNDPFNPVLASLSSRTSLPHYSLTGEILNPIAAGLYIPRSDLQGDETASELADDMISEFTRNFHGSSRGQNDF</sequence>
<dbReference type="AlphaFoldDB" id="A0A8H8CG28"/>
<dbReference type="SUPFAM" id="SSF47095">
    <property type="entry name" value="HMG-box"/>
    <property type="match status" value="1"/>
</dbReference>
<keyword evidence="2 3" id="KW-0539">Nucleus</keyword>
<reference evidence="6" key="1">
    <citation type="submission" date="2021-02" db="EMBL/GenBank/DDBJ databases">
        <title>Psilocybe cubensis genome.</title>
        <authorList>
            <person name="Mckernan K.J."/>
            <person name="Crawford S."/>
            <person name="Trippe A."/>
            <person name="Kane L.T."/>
            <person name="Mclaughlin S."/>
        </authorList>
    </citation>
    <scope>NUCLEOTIDE SEQUENCE [LARGE SCALE GENOMIC DNA]</scope>
    <source>
        <strain evidence="6">MGC-MH-2018</strain>
    </source>
</reference>
<proteinExistence type="predicted"/>
<protein>
    <recommendedName>
        <fullName evidence="5">HMG box domain-containing protein</fullName>
    </recommendedName>
</protein>
<feature type="region of interest" description="Disordered" evidence="4">
    <location>
        <begin position="123"/>
        <end position="160"/>
    </location>
</feature>
<feature type="region of interest" description="Disordered" evidence="4">
    <location>
        <begin position="1"/>
        <end position="62"/>
    </location>
</feature>
<evidence type="ECO:0000259" key="5">
    <source>
        <dbReference type="PROSITE" id="PS50118"/>
    </source>
</evidence>
<feature type="region of interest" description="Disordered" evidence="4">
    <location>
        <begin position="277"/>
        <end position="309"/>
    </location>
</feature>
<evidence type="ECO:0000256" key="1">
    <source>
        <dbReference type="ARBA" id="ARBA00023125"/>
    </source>
</evidence>
<evidence type="ECO:0000313" key="6">
    <source>
        <dbReference type="EMBL" id="KAG5164256.1"/>
    </source>
</evidence>
<dbReference type="CDD" id="cd01389">
    <property type="entry name" value="HMG-box_ROX1-like"/>
    <property type="match status" value="1"/>
</dbReference>
<keyword evidence="1 3" id="KW-0238">DNA-binding</keyword>
<dbReference type="GO" id="GO:0000978">
    <property type="term" value="F:RNA polymerase II cis-regulatory region sequence-specific DNA binding"/>
    <property type="evidence" value="ECO:0007669"/>
    <property type="project" value="TreeGrafter"/>
</dbReference>
<dbReference type="InterPro" id="IPR051356">
    <property type="entry name" value="SOX/SOX-like_TF"/>
</dbReference>
<evidence type="ECO:0000256" key="4">
    <source>
        <dbReference type="SAM" id="MobiDB-lite"/>
    </source>
</evidence>
<dbReference type="EMBL" id="JAFIQS010000012">
    <property type="protein sequence ID" value="KAG5164256.1"/>
    <property type="molecule type" value="Genomic_DNA"/>
</dbReference>
<accession>A0A8H8CG28</accession>
<dbReference type="GO" id="GO:0000981">
    <property type="term" value="F:DNA-binding transcription factor activity, RNA polymerase II-specific"/>
    <property type="evidence" value="ECO:0007669"/>
    <property type="project" value="TreeGrafter"/>
</dbReference>
<evidence type="ECO:0000256" key="2">
    <source>
        <dbReference type="ARBA" id="ARBA00023242"/>
    </source>
</evidence>
<comment type="caution">
    <text evidence="6">The sequence shown here is derived from an EMBL/GenBank/DDBJ whole genome shotgun (WGS) entry which is preliminary data.</text>
</comment>
<dbReference type="PANTHER" id="PTHR45789:SF2">
    <property type="entry name" value="FI18025P1"/>
    <property type="match status" value="1"/>
</dbReference>